<reference evidence="13 14" key="1">
    <citation type="journal article" date="2020" name="Mol. Biol. Evol.">
        <title>Interspecific Gene Flow and the Evolution of Specialization in Black and White Rhinoceros.</title>
        <authorList>
            <person name="Moodley Y."/>
            <person name="Westbury M.V."/>
            <person name="Russo I.M."/>
            <person name="Gopalakrishnan S."/>
            <person name="Rakotoarivelo A."/>
            <person name="Olsen R.A."/>
            <person name="Prost S."/>
            <person name="Tunstall T."/>
            <person name="Ryder O.A."/>
            <person name="Dalen L."/>
            <person name="Bruford M.W."/>
        </authorList>
    </citation>
    <scope>NUCLEOTIDE SEQUENCE [LARGE SCALE GENOMIC DNA]</scope>
    <source>
        <strain evidence="13">SBR-YM</strain>
        <tissue evidence="13">Skin</tissue>
    </source>
</reference>
<dbReference type="GO" id="GO:0016740">
    <property type="term" value="F:transferase activity"/>
    <property type="evidence" value="ECO:0007669"/>
    <property type="project" value="UniProtKB-KW"/>
</dbReference>
<gene>
    <name evidence="13" type="ORF">HPG69_015794</name>
</gene>
<evidence type="ECO:0000313" key="14">
    <source>
        <dbReference type="Proteomes" id="UP000551758"/>
    </source>
</evidence>
<evidence type="ECO:0000313" key="13">
    <source>
        <dbReference type="EMBL" id="KAF5911816.1"/>
    </source>
</evidence>
<keyword evidence="3" id="KW-0341">Growth regulation</keyword>
<dbReference type="PANTHER" id="PTHR14499:SF7">
    <property type="entry name" value="BTB_POZ DOMAIN-CONTAINING PROTEIN KCTD11"/>
    <property type="match status" value="1"/>
</dbReference>
<dbReference type="GO" id="GO:0016567">
    <property type="term" value="P:protein ubiquitination"/>
    <property type="evidence" value="ECO:0007669"/>
    <property type="project" value="UniProtKB-UniPathway"/>
</dbReference>
<dbReference type="GO" id="GO:0045666">
    <property type="term" value="P:positive regulation of neuron differentiation"/>
    <property type="evidence" value="ECO:0007669"/>
    <property type="project" value="TreeGrafter"/>
</dbReference>
<evidence type="ECO:0000256" key="1">
    <source>
        <dbReference type="ARBA" id="ARBA00004906"/>
    </source>
</evidence>
<evidence type="ECO:0000256" key="11">
    <source>
        <dbReference type="ARBA" id="ARBA00079596"/>
    </source>
</evidence>
<dbReference type="Pfam" id="PF19329">
    <property type="entry name" value="KCTD11_21_C"/>
    <property type="match status" value="1"/>
</dbReference>
<dbReference type="FunFam" id="3.30.710.10:FF:000121">
    <property type="entry name" value="BTB/POZ domain-containing protein KCTD11"/>
    <property type="match status" value="1"/>
</dbReference>
<proteinExistence type="predicted"/>
<dbReference type="OrthoDB" id="2414723at2759"/>
<evidence type="ECO:0000256" key="5">
    <source>
        <dbReference type="ARBA" id="ARBA00022786"/>
    </source>
</evidence>
<feature type="domain" description="BTB" evidence="12">
    <location>
        <begin position="102"/>
        <end position="207"/>
    </location>
</feature>
<sequence>MRLDRNLPSFPSGYPLLFSSVLSTFRAFLCPETIPHYQGSWGEPQILLPCSPTCASNTASLNLTTQFCTYPGSSAFSSLSVSPILPKISPPPVPSSTPSFGGPVTLNVGGTLYSTTLETLTRFPDSMLGAMFRAGTPIPPNLNTQGGGHYFIDRDGKAFRHILNFLRLGRLDLPRGYGETALLRAEADFYQIRPLLDALRELEASRGAPAPTAALLHADVDASPRQVHFSARRGPHHYELSSVQVDTFRANLFCTDPECLGAMRARFGVANEDRAEGGPHFHLEWAPRPAELPEVEYRRLGLQPLWTGGPGERREVVGTPAFLEEVLRVALEHGFRLDSVFPDPEDLLNSRSLRFVRH</sequence>
<evidence type="ECO:0000256" key="8">
    <source>
        <dbReference type="ARBA" id="ARBA00067156"/>
    </source>
</evidence>
<evidence type="ECO:0000256" key="3">
    <source>
        <dbReference type="ARBA" id="ARBA00022604"/>
    </source>
</evidence>
<keyword evidence="6" id="KW-0131">Cell cycle</keyword>
<dbReference type="Proteomes" id="UP000551758">
    <property type="component" value="Unassembled WGS sequence"/>
</dbReference>
<dbReference type="InterPro" id="IPR045763">
    <property type="entry name" value="KCTD11/21_C"/>
</dbReference>
<keyword evidence="14" id="KW-1185">Reference proteome</keyword>
<comment type="pathway">
    <text evidence="1">Protein modification; protein ubiquitination.</text>
</comment>
<dbReference type="AlphaFoldDB" id="A0A7J7E8U3"/>
<comment type="subunit">
    <text evidence="7">Homopentamer. Interacts with KCTD6 and KCTD21; KCTD11 and KCTD6 or KCTD21 may associate in pentameric assemblies. Component of the BCR(KCTD11) E3 ubiquitin ligase complex, at least composed of CUL3 and KCTD11 and RBX1. Interacts (via BTB domain) with CUL3; initially a 4:4 stoichiometry has been reported, however, electron microscopy revealed pentameric states of the BTB domain.</text>
</comment>
<dbReference type="SMART" id="SM00225">
    <property type="entry name" value="BTB"/>
    <property type="match status" value="1"/>
</dbReference>
<dbReference type="InterPro" id="IPR000210">
    <property type="entry name" value="BTB/POZ_dom"/>
</dbReference>
<dbReference type="GO" id="GO:0051260">
    <property type="term" value="P:protein homooligomerization"/>
    <property type="evidence" value="ECO:0007669"/>
    <property type="project" value="InterPro"/>
</dbReference>
<dbReference type="Pfam" id="PF02214">
    <property type="entry name" value="BTB_2"/>
    <property type="match status" value="1"/>
</dbReference>
<dbReference type="InterPro" id="IPR011333">
    <property type="entry name" value="SKP1/BTB/POZ_sf"/>
</dbReference>
<keyword evidence="4" id="KW-0808">Transferase</keyword>
<accession>A0A7J7E8U3</accession>
<dbReference type="SUPFAM" id="SSF54695">
    <property type="entry name" value="POZ domain"/>
    <property type="match status" value="1"/>
</dbReference>
<evidence type="ECO:0000256" key="2">
    <source>
        <dbReference type="ARBA" id="ARBA00022473"/>
    </source>
</evidence>
<evidence type="ECO:0000256" key="10">
    <source>
        <dbReference type="ARBA" id="ARBA00076341"/>
    </source>
</evidence>
<evidence type="ECO:0000256" key="6">
    <source>
        <dbReference type="ARBA" id="ARBA00023306"/>
    </source>
</evidence>
<dbReference type="CDD" id="cd18370">
    <property type="entry name" value="BTB_POZ_KCTD11"/>
    <property type="match status" value="1"/>
</dbReference>
<evidence type="ECO:0000256" key="7">
    <source>
        <dbReference type="ARBA" id="ARBA00065598"/>
    </source>
</evidence>
<dbReference type="EMBL" id="JACDTQ010003894">
    <property type="protein sequence ID" value="KAF5911816.1"/>
    <property type="molecule type" value="Genomic_DNA"/>
</dbReference>
<name>A0A7J7E8U3_DICBM</name>
<dbReference type="Gene3D" id="3.30.710.10">
    <property type="entry name" value="Potassium Channel Kv1.1, Chain A"/>
    <property type="match status" value="1"/>
</dbReference>
<dbReference type="InterPro" id="IPR003131">
    <property type="entry name" value="T1-type_BTB"/>
</dbReference>
<protein>
    <recommendedName>
        <fullName evidence="8">BTB/POZ domain-containing protein KCTD11</fullName>
    </recommendedName>
    <alternativeName>
        <fullName evidence="11">KCASH1 protein</fullName>
    </alternativeName>
    <alternativeName>
        <fullName evidence="10">Potassium channel tetramerization domain-containing protein 11</fullName>
    </alternativeName>
    <alternativeName>
        <fullName evidence="9">RING-type E3 ubiquitin transferase subunit KCTD11</fullName>
    </alternativeName>
</protein>
<dbReference type="UniPathway" id="UPA00143"/>
<evidence type="ECO:0000259" key="12">
    <source>
        <dbReference type="SMART" id="SM00225"/>
    </source>
</evidence>
<organism evidence="13 14">
    <name type="scientific">Diceros bicornis minor</name>
    <name type="common">South-central black rhinoceros</name>
    <dbReference type="NCBI Taxonomy" id="77932"/>
    <lineage>
        <taxon>Eukaryota</taxon>
        <taxon>Metazoa</taxon>
        <taxon>Chordata</taxon>
        <taxon>Craniata</taxon>
        <taxon>Vertebrata</taxon>
        <taxon>Euteleostomi</taxon>
        <taxon>Mammalia</taxon>
        <taxon>Eutheria</taxon>
        <taxon>Laurasiatheria</taxon>
        <taxon>Perissodactyla</taxon>
        <taxon>Rhinocerotidae</taxon>
        <taxon>Diceros</taxon>
    </lineage>
</organism>
<evidence type="ECO:0000256" key="4">
    <source>
        <dbReference type="ARBA" id="ARBA00022679"/>
    </source>
</evidence>
<dbReference type="PANTHER" id="PTHR14499">
    <property type="entry name" value="POTASSIUM CHANNEL TETRAMERIZATION DOMAIN-CONTAINING"/>
    <property type="match status" value="1"/>
</dbReference>
<comment type="caution">
    <text evidence="13">The sequence shown here is derived from an EMBL/GenBank/DDBJ whole genome shotgun (WGS) entry which is preliminary data.</text>
</comment>
<evidence type="ECO:0000256" key="9">
    <source>
        <dbReference type="ARBA" id="ARBA00075169"/>
    </source>
</evidence>
<keyword evidence="2" id="KW-0217">Developmental protein</keyword>
<keyword evidence="5" id="KW-0833">Ubl conjugation pathway</keyword>